<evidence type="ECO:0000259" key="7">
    <source>
        <dbReference type="Pfam" id="PF01052"/>
    </source>
</evidence>
<keyword evidence="6" id="KW-0472">Membrane</keyword>
<evidence type="ECO:0000256" key="5">
    <source>
        <dbReference type="ARBA" id="ARBA00022779"/>
    </source>
</evidence>
<feature type="domain" description="Flagellar motor switch protein FliN-like C-terminal" evidence="7">
    <location>
        <begin position="4"/>
        <end position="74"/>
    </location>
</feature>
<dbReference type="Pfam" id="PF01052">
    <property type="entry name" value="FliMN_C"/>
    <property type="match status" value="1"/>
</dbReference>
<dbReference type="PRINTS" id="PR00956">
    <property type="entry name" value="FLGMOTORFLIN"/>
</dbReference>
<dbReference type="GO" id="GO:0009425">
    <property type="term" value="C:bacterial-type flagellum basal body"/>
    <property type="evidence" value="ECO:0007669"/>
    <property type="project" value="InterPro"/>
</dbReference>
<keyword evidence="8" id="KW-0282">Flagellum</keyword>
<evidence type="ECO:0000256" key="1">
    <source>
        <dbReference type="ARBA" id="ARBA00004413"/>
    </source>
</evidence>
<proteinExistence type="inferred from homology"/>
<accession>A0A3B0RVE3</accession>
<reference evidence="8" key="1">
    <citation type="submission" date="2018-06" db="EMBL/GenBank/DDBJ databases">
        <authorList>
            <person name="Zhirakovskaya E."/>
        </authorList>
    </citation>
    <scope>NUCLEOTIDE SEQUENCE</scope>
</reference>
<keyword evidence="8" id="KW-0969">Cilium</keyword>
<organism evidence="8">
    <name type="scientific">hydrothermal vent metagenome</name>
    <dbReference type="NCBI Taxonomy" id="652676"/>
    <lineage>
        <taxon>unclassified sequences</taxon>
        <taxon>metagenomes</taxon>
        <taxon>ecological metagenomes</taxon>
    </lineage>
</organism>
<dbReference type="EMBL" id="UOEJ01000034">
    <property type="protein sequence ID" value="VAV92456.1"/>
    <property type="molecule type" value="Genomic_DNA"/>
</dbReference>
<dbReference type="GO" id="GO:0003774">
    <property type="term" value="F:cytoskeletal motor activity"/>
    <property type="evidence" value="ECO:0007669"/>
    <property type="project" value="InterPro"/>
</dbReference>
<name>A0A3B0RVE3_9ZZZZ</name>
<dbReference type="Gene3D" id="2.30.330.10">
    <property type="entry name" value="SpoA-like"/>
    <property type="match status" value="1"/>
</dbReference>
<dbReference type="GO" id="GO:0071973">
    <property type="term" value="P:bacterial-type flagellum-dependent cell motility"/>
    <property type="evidence" value="ECO:0007669"/>
    <property type="project" value="InterPro"/>
</dbReference>
<dbReference type="AlphaFoldDB" id="A0A3B0RVE3"/>
<dbReference type="PANTHER" id="PTHR43484">
    <property type="match status" value="1"/>
</dbReference>
<protein>
    <submittedName>
        <fullName evidence="8">Flagellar motor switch protein FliN</fullName>
    </submittedName>
</protein>
<comment type="similarity">
    <text evidence="2">Belongs to the FliN/MopA/SpaO family.</text>
</comment>
<dbReference type="GO" id="GO:0006935">
    <property type="term" value="P:chemotaxis"/>
    <property type="evidence" value="ECO:0007669"/>
    <property type="project" value="UniProtKB-KW"/>
</dbReference>
<sequence>MSQAIEDVDVELTVVLGQTMMPIRQLLKLGRGAVIELDGHQDQPVKVYANGEMIAKGEIMVAGENVAVSITQSVKNYQRN</sequence>
<keyword evidence="3" id="KW-1003">Cell membrane</keyword>
<evidence type="ECO:0000256" key="3">
    <source>
        <dbReference type="ARBA" id="ARBA00022475"/>
    </source>
</evidence>
<gene>
    <name evidence="8" type="ORF">MNBD_ALPHA01-601</name>
</gene>
<evidence type="ECO:0000256" key="6">
    <source>
        <dbReference type="ARBA" id="ARBA00023136"/>
    </source>
</evidence>
<dbReference type="PANTHER" id="PTHR43484:SF1">
    <property type="entry name" value="FLAGELLAR MOTOR SWITCH PROTEIN FLIN"/>
    <property type="match status" value="1"/>
</dbReference>
<keyword evidence="5" id="KW-0283">Flagellar rotation</keyword>
<dbReference type="GO" id="GO:0005886">
    <property type="term" value="C:plasma membrane"/>
    <property type="evidence" value="ECO:0007669"/>
    <property type="project" value="UniProtKB-SubCell"/>
</dbReference>
<keyword evidence="8" id="KW-0966">Cell projection</keyword>
<dbReference type="InterPro" id="IPR036429">
    <property type="entry name" value="SpoA-like_sf"/>
</dbReference>
<keyword evidence="4" id="KW-0145">Chemotaxis</keyword>
<evidence type="ECO:0000256" key="2">
    <source>
        <dbReference type="ARBA" id="ARBA00009226"/>
    </source>
</evidence>
<dbReference type="SUPFAM" id="SSF101801">
    <property type="entry name" value="Surface presentation of antigens (SPOA)"/>
    <property type="match status" value="1"/>
</dbReference>
<comment type="subcellular location">
    <subcellularLocation>
        <location evidence="1">Cell membrane</location>
        <topology evidence="1">Peripheral membrane protein</topology>
        <orientation evidence="1">Cytoplasmic side</orientation>
    </subcellularLocation>
</comment>
<dbReference type="InterPro" id="IPR001543">
    <property type="entry name" value="FliN-like_C"/>
</dbReference>
<dbReference type="InterPro" id="IPR001172">
    <property type="entry name" value="FliN_T3SS_HrcQb"/>
</dbReference>
<dbReference type="InterPro" id="IPR051469">
    <property type="entry name" value="FliN/MopA/SpaO"/>
</dbReference>
<evidence type="ECO:0000256" key="4">
    <source>
        <dbReference type="ARBA" id="ARBA00022500"/>
    </source>
</evidence>
<evidence type="ECO:0000313" key="8">
    <source>
        <dbReference type="EMBL" id="VAV92456.1"/>
    </source>
</evidence>